<geneLocation type="plasmid" evidence="1 2">
    <name>pRetIE4771b</name>
</geneLocation>
<evidence type="ECO:0000313" key="1">
    <source>
        <dbReference type="EMBL" id="AIC29934.1"/>
    </source>
</evidence>
<dbReference type="AlphaFoldDB" id="A0A060I862"/>
<dbReference type="HOGENOM" id="CLU_2668482_0_0_5"/>
<gene>
    <name evidence="1" type="ORF">IE4771_PB00204</name>
</gene>
<sequence>MSDPIIEVRIHFLATTADNQKPERTAYGWADVLAPLLCNVLLYSRNGPKAPESMSTLAMQLHGLRLRRLQIAASR</sequence>
<dbReference type="EMBL" id="CP006988">
    <property type="protein sequence ID" value="AIC29934.1"/>
    <property type="molecule type" value="Genomic_DNA"/>
</dbReference>
<protein>
    <submittedName>
        <fullName evidence="1">Uncharacterized protein</fullName>
    </submittedName>
</protein>
<dbReference type="KEGG" id="rei:IE4771_PB00204"/>
<organism evidence="1 2">
    <name type="scientific">Rhizobium etli bv. mimosae str. IE4771</name>
    <dbReference type="NCBI Taxonomy" id="1432050"/>
    <lineage>
        <taxon>Bacteria</taxon>
        <taxon>Pseudomonadati</taxon>
        <taxon>Pseudomonadota</taxon>
        <taxon>Alphaproteobacteria</taxon>
        <taxon>Hyphomicrobiales</taxon>
        <taxon>Rhizobiaceae</taxon>
        <taxon>Rhizobium/Agrobacterium group</taxon>
        <taxon>Rhizobium</taxon>
    </lineage>
</organism>
<dbReference type="Proteomes" id="UP000027180">
    <property type="component" value="Plasmid pRetIE4771b"/>
</dbReference>
<evidence type="ECO:0000313" key="2">
    <source>
        <dbReference type="Proteomes" id="UP000027180"/>
    </source>
</evidence>
<accession>A0A060I862</accession>
<keyword evidence="1" id="KW-0614">Plasmid</keyword>
<reference evidence="1 2" key="1">
    <citation type="submission" date="2013-12" db="EMBL/GenBank/DDBJ databases">
        <title>Complete genome sequence of Rhizobium etli bv. mimosae IE4771.</title>
        <authorList>
            <person name="Bustos P."/>
            <person name="Santamaria R.I."/>
            <person name="Lozano L."/>
            <person name="Ormeno-Orrillo E."/>
            <person name="Rogel M.A."/>
            <person name="Romero D."/>
            <person name="Cevallos M.A."/>
            <person name="Martinez-Romero E."/>
            <person name="Gonzalez V."/>
        </authorList>
    </citation>
    <scope>NUCLEOTIDE SEQUENCE [LARGE SCALE GENOMIC DNA]</scope>
    <source>
        <strain evidence="1 2">IE4771</strain>
        <plasmid evidence="2">Plasmid pRetIE4771b</plasmid>
    </source>
</reference>
<proteinExistence type="predicted"/>
<name>A0A060I862_RHIET</name>